<proteinExistence type="predicted"/>
<evidence type="ECO:0000313" key="7">
    <source>
        <dbReference type="Proteomes" id="UP000646827"/>
    </source>
</evidence>
<evidence type="ECO:0000256" key="1">
    <source>
        <dbReference type="ARBA" id="ARBA00001805"/>
    </source>
</evidence>
<feature type="transmembrane region" description="Helical" evidence="5">
    <location>
        <begin position="6"/>
        <end position="23"/>
    </location>
</feature>
<keyword evidence="7" id="KW-1185">Reference proteome</keyword>
<reference evidence="6 7" key="1">
    <citation type="submission" date="2020-12" db="EMBL/GenBank/DDBJ databases">
        <title>Metabolic potential, ecology and presence of endohyphal bacteria is reflected in genomic diversity of Mucoromycotina.</title>
        <authorList>
            <person name="Muszewska A."/>
            <person name="Okrasinska A."/>
            <person name="Steczkiewicz K."/>
            <person name="Drgas O."/>
            <person name="Orlowska M."/>
            <person name="Perlinska-Lenart U."/>
            <person name="Aleksandrzak-Piekarczyk T."/>
            <person name="Szatraj K."/>
            <person name="Zielenkiewicz U."/>
            <person name="Pilsyk S."/>
            <person name="Malc E."/>
            <person name="Mieczkowski P."/>
            <person name="Kruszewska J.S."/>
            <person name="Biernat P."/>
            <person name="Pawlowska J."/>
        </authorList>
    </citation>
    <scope>NUCLEOTIDE SEQUENCE [LARGE SCALE GENOMIC DNA]</scope>
    <source>
        <strain evidence="6 7">CBS 142.35</strain>
    </source>
</reference>
<dbReference type="Gene3D" id="1.10.600.10">
    <property type="entry name" value="Farnesyl Diphosphate Synthase"/>
    <property type="match status" value="1"/>
</dbReference>
<dbReference type="InterPro" id="IPR008949">
    <property type="entry name" value="Isoprenoid_synthase_dom_sf"/>
</dbReference>
<dbReference type="GO" id="GO:0016117">
    <property type="term" value="P:carotenoid biosynthetic process"/>
    <property type="evidence" value="ECO:0007669"/>
    <property type="project" value="UniProtKB-KW"/>
</dbReference>
<protein>
    <recommendedName>
        <fullName evidence="2">15-cis-phytoene synthase</fullName>
        <ecNumber evidence="2">2.5.1.32</ecNumber>
    </recommendedName>
</protein>
<feature type="transmembrane region" description="Helical" evidence="5">
    <location>
        <begin position="209"/>
        <end position="232"/>
    </location>
</feature>
<organism evidence="6 7">
    <name type="scientific">Circinella minor</name>
    <dbReference type="NCBI Taxonomy" id="1195481"/>
    <lineage>
        <taxon>Eukaryota</taxon>
        <taxon>Fungi</taxon>
        <taxon>Fungi incertae sedis</taxon>
        <taxon>Mucoromycota</taxon>
        <taxon>Mucoromycotina</taxon>
        <taxon>Mucoromycetes</taxon>
        <taxon>Mucorales</taxon>
        <taxon>Lichtheimiaceae</taxon>
        <taxon>Circinella</taxon>
    </lineage>
</organism>
<keyword evidence="5" id="KW-0472">Membrane</keyword>
<evidence type="ECO:0000256" key="2">
    <source>
        <dbReference type="ARBA" id="ARBA00012396"/>
    </source>
</evidence>
<dbReference type="EMBL" id="JAEPRB010000065">
    <property type="protein sequence ID" value="KAG2223247.1"/>
    <property type="molecule type" value="Genomic_DNA"/>
</dbReference>
<dbReference type="OrthoDB" id="6600518at2759"/>
<dbReference type="Proteomes" id="UP000646827">
    <property type="component" value="Unassembled WGS sequence"/>
</dbReference>
<evidence type="ECO:0000256" key="3">
    <source>
        <dbReference type="ARBA" id="ARBA00022746"/>
    </source>
</evidence>
<comment type="catalytic activity">
    <reaction evidence="1">
        <text>2 (2E,6E,10E)-geranylgeranyl diphosphate = 15-cis-phytoene + 2 diphosphate</text>
        <dbReference type="Rhea" id="RHEA:34475"/>
        <dbReference type="ChEBI" id="CHEBI:27787"/>
        <dbReference type="ChEBI" id="CHEBI:33019"/>
        <dbReference type="ChEBI" id="CHEBI:58756"/>
        <dbReference type="EC" id="2.5.1.32"/>
    </reaction>
</comment>
<gene>
    <name evidence="6" type="ORF">INT45_006128</name>
</gene>
<dbReference type="SFLD" id="SFLDG01018">
    <property type="entry name" value="Squalene/Phytoene_Synthase_Lik"/>
    <property type="match status" value="1"/>
</dbReference>
<dbReference type="EC" id="2.5.1.32" evidence="2"/>
<evidence type="ECO:0000256" key="4">
    <source>
        <dbReference type="SAM" id="MobiDB-lite"/>
    </source>
</evidence>
<feature type="transmembrane region" description="Helical" evidence="5">
    <location>
        <begin position="117"/>
        <end position="134"/>
    </location>
</feature>
<keyword evidence="5" id="KW-0812">Transmembrane</keyword>
<feature type="transmembrane region" description="Helical" evidence="5">
    <location>
        <begin position="179"/>
        <end position="197"/>
    </location>
</feature>
<accession>A0A8H7S5J9</accession>
<sequence length="699" mass="79334">MSSLNLVYALSALVAALVVYRPFITRLDCMRYIFFCTAAAAVTLFLFVSSLSLTSPEESLQQHIHTHNNITTANRVLSSSTFSQWKTPASTLSILVYNSYYYNQNITTLLITLWKDASLLALIAATSISFFGIISRWDFPILHVKPQEHIFYDFLYRHVSSVSLILLGSYSNSINTGSYPHQVVSIFCPVIAMLYLFSGPYLFRRWRVVTATACLTSCIGYFSASHTIQLSIFTSWTVADWFSISFIFSGATAALDYWDAIMNTYPYLASNNIKDHVRMQDPMKLYYWIHLVKTIVNLSSESELDPEPIEDIKAAIRSLGDNKRSWKTMSILFPSNLRQEMCVLYAWFRVCDDIVDDMDPQIYGTFALDLVCKFLNQVFSHTNNNNHDKLIGGRRRQRRGRSSFSSEQQQQQQQIATKFSKSAFQDPRIPHAIDWDYYAQYLNETQLATLRGFSRLAPILCPKAAFALTDAWKIDIHRKAMKSQDDLLSYAGLISGRFAELCTCVIMYKSGRGNWNGGDPAARKDDVLQRARATGQCLQLINIARDLIADSLEGRCYIPLQYMSSRRTYKILKDSRDPSRIGDNTLKSYAIQILKLADCLTAQAQDGINGLPYEVRDGVRAAFEIYSAISPAIRDAKGFPKRVKVPKRRQQIIAFSCIYGFNPGLMDILLATRNKILKFAHTKMTGVYKRTADISLPSN</sequence>
<evidence type="ECO:0000256" key="5">
    <source>
        <dbReference type="SAM" id="Phobius"/>
    </source>
</evidence>
<dbReference type="Pfam" id="PF00494">
    <property type="entry name" value="SQS_PSY"/>
    <property type="match status" value="1"/>
</dbReference>
<feature type="transmembrane region" description="Helical" evidence="5">
    <location>
        <begin position="154"/>
        <end position="173"/>
    </location>
</feature>
<evidence type="ECO:0000313" key="6">
    <source>
        <dbReference type="EMBL" id="KAG2223247.1"/>
    </source>
</evidence>
<comment type="caution">
    <text evidence="6">The sequence shown here is derived from an EMBL/GenBank/DDBJ whole genome shotgun (WGS) entry which is preliminary data.</text>
</comment>
<feature type="transmembrane region" description="Helical" evidence="5">
    <location>
        <begin position="32"/>
        <end position="53"/>
    </location>
</feature>
<keyword evidence="5" id="KW-1133">Transmembrane helix</keyword>
<dbReference type="SUPFAM" id="SSF48576">
    <property type="entry name" value="Terpenoid synthases"/>
    <property type="match status" value="1"/>
</dbReference>
<dbReference type="InterPro" id="IPR002060">
    <property type="entry name" value="Squ/phyt_synthse"/>
</dbReference>
<dbReference type="SFLD" id="SFLDS00005">
    <property type="entry name" value="Isoprenoid_Synthase_Type_I"/>
    <property type="match status" value="1"/>
</dbReference>
<feature type="compositionally biased region" description="Basic residues" evidence="4">
    <location>
        <begin position="392"/>
        <end position="401"/>
    </location>
</feature>
<dbReference type="PANTHER" id="PTHR31480">
    <property type="entry name" value="BIFUNCTIONAL LYCOPENE CYCLASE/PHYTOENE SYNTHASE"/>
    <property type="match status" value="1"/>
</dbReference>
<keyword evidence="3" id="KW-0125">Carotenoid biosynthesis</keyword>
<name>A0A8H7S5J9_9FUNG</name>
<feature type="region of interest" description="Disordered" evidence="4">
    <location>
        <begin position="386"/>
        <end position="410"/>
    </location>
</feature>
<dbReference type="AlphaFoldDB" id="A0A8H7S5J9"/>